<dbReference type="Proteomes" id="UP000625316">
    <property type="component" value="Unassembled WGS sequence"/>
</dbReference>
<dbReference type="SUPFAM" id="SSF74653">
    <property type="entry name" value="TolA/TonB C-terminal domain"/>
    <property type="match status" value="1"/>
</dbReference>
<dbReference type="Gene3D" id="3.30.1150.10">
    <property type="match status" value="1"/>
</dbReference>
<dbReference type="EMBL" id="JADEXQ010000113">
    <property type="protein sequence ID" value="MBE9032608.1"/>
    <property type="molecule type" value="Genomic_DNA"/>
</dbReference>
<evidence type="ECO:0000256" key="1">
    <source>
        <dbReference type="SAM" id="MobiDB-lite"/>
    </source>
</evidence>
<feature type="compositionally biased region" description="Pro residues" evidence="1">
    <location>
        <begin position="212"/>
        <end position="222"/>
    </location>
</feature>
<keyword evidence="2" id="KW-0472">Membrane</keyword>
<evidence type="ECO:0000256" key="2">
    <source>
        <dbReference type="SAM" id="Phobius"/>
    </source>
</evidence>
<organism evidence="3 4">
    <name type="scientific">Romeriopsis navalis LEGE 11480</name>
    <dbReference type="NCBI Taxonomy" id="2777977"/>
    <lineage>
        <taxon>Bacteria</taxon>
        <taxon>Bacillati</taxon>
        <taxon>Cyanobacteriota</taxon>
        <taxon>Cyanophyceae</taxon>
        <taxon>Leptolyngbyales</taxon>
        <taxon>Leptolyngbyaceae</taxon>
        <taxon>Romeriopsis</taxon>
        <taxon>Romeriopsis navalis</taxon>
    </lineage>
</organism>
<keyword evidence="2" id="KW-1133">Transmembrane helix</keyword>
<feature type="transmembrane region" description="Helical" evidence="2">
    <location>
        <begin position="26"/>
        <end position="47"/>
    </location>
</feature>
<proteinExistence type="predicted"/>
<accession>A0A928VPX9</accession>
<dbReference type="AlphaFoldDB" id="A0A928VPX9"/>
<evidence type="ECO:0000313" key="4">
    <source>
        <dbReference type="Proteomes" id="UP000625316"/>
    </source>
</evidence>
<feature type="compositionally biased region" description="Low complexity" evidence="1">
    <location>
        <begin position="91"/>
        <end position="108"/>
    </location>
</feature>
<name>A0A928VPX9_9CYAN</name>
<feature type="compositionally biased region" description="Polar residues" evidence="1">
    <location>
        <begin position="113"/>
        <end position="141"/>
    </location>
</feature>
<comment type="caution">
    <text evidence="3">The sequence shown here is derived from an EMBL/GenBank/DDBJ whole genome shotgun (WGS) entry which is preliminary data.</text>
</comment>
<protein>
    <submittedName>
        <fullName evidence="3">Energy transducer TonB</fullName>
    </submittedName>
</protein>
<keyword evidence="2" id="KW-0812">Transmembrane</keyword>
<feature type="region of interest" description="Disordered" evidence="1">
    <location>
        <begin position="85"/>
        <end position="237"/>
    </location>
</feature>
<feature type="compositionally biased region" description="Basic and acidic residues" evidence="1">
    <location>
        <begin position="163"/>
        <end position="190"/>
    </location>
</feature>
<evidence type="ECO:0000313" key="3">
    <source>
        <dbReference type="EMBL" id="MBE9032608.1"/>
    </source>
</evidence>
<reference evidence="3" key="1">
    <citation type="submission" date="2020-10" db="EMBL/GenBank/DDBJ databases">
        <authorList>
            <person name="Castelo-Branco R."/>
            <person name="Eusebio N."/>
            <person name="Adriana R."/>
            <person name="Vieira A."/>
            <person name="Brugerolle De Fraissinette N."/>
            <person name="Rezende De Castro R."/>
            <person name="Schneider M.P."/>
            <person name="Vasconcelos V."/>
            <person name="Leao P.N."/>
        </authorList>
    </citation>
    <scope>NUCLEOTIDE SEQUENCE</scope>
    <source>
        <strain evidence="3">LEGE 11480</strain>
    </source>
</reference>
<dbReference type="RefSeq" id="WP_264327424.1">
    <property type="nucleotide sequence ID" value="NZ_JADEXQ010000113.1"/>
</dbReference>
<gene>
    <name evidence="3" type="ORF">IQ266_22985</name>
</gene>
<sequence>MNNTPFASFDLEESLSGLPASLRQPMVLAVGASAIVHGLFFVALPAVTTSTQAKKRPERVVNVIELTPEEQARLPQTMSLNQQFPLPTDALGKLPPLEGLLPGATTTPKLKSGSKSKPYSATSDPLLNSSIFNQPKSSSSIFPPLFRSRPVYRTVTPPTPVVKPEDKPVENKQPDEKQPDEKQLDEKQPDEQPQTLPSVDPGQVVGSTSLPPGTPKASPSPSPTGKADDLNNTRPAKLSKEQLDRLARERGQNVEQQRQLIAATTYTAEGTTPEAQQKSQEQATNAVLAQLEPQLANLPEDQRNAIVRKIALSAISLAPAQPVTLTALTPQLPPGMDLKFGEANRPEQLMAVVQVYLDPQGKLLQINADENNPELLQVVRSSGFKYLDDAAKQAVEAELKKNPRQQDYQSVQFIVPFTLPQQATV</sequence>
<keyword evidence="4" id="KW-1185">Reference proteome</keyword>